<dbReference type="EMBL" id="QGHD01000008">
    <property type="protein sequence ID" value="PWL03219.1"/>
    <property type="molecule type" value="Genomic_DNA"/>
</dbReference>
<name>A0ABX5LLB0_9BACT</name>
<dbReference type="InterPro" id="IPR027304">
    <property type="entry name" value="Trigger_fact/SurA_dom_sf"/>
</dbReference>
<proteinExistence type="predicted"/>
<evidence type="ECO:0000313" key="3">
    <source>
        <dbReference type="Proteomes" id="UP000245523"/>
    </source>
</evidence>
<dbReference type="SUPFAM" id="SSF109998">
    <property type="entry name" value="Triger factor/SurA peptide-binding domain-like"/>
    <property type="match status" value="1"/>
</dbReference>
<accession>A0ABX5LLB0</accession>
<feature type="signal peptide" evidence="1">
    <location>
        <begin position="1"/>
        <end position="20"/>
    </location>
</feature>
<keyword evidence="3" id="KW-1185">Reference proteome</keyword>
<sequence length="682" mass="78331">MKKISTLLALSAASLVGIFAACSSSENSDKIIAEVGAEKIYQSDLEFLKRTAPHPYAMPGQEGAALENIIESRVIYQAGKEILGDEQKIENRLLELEERFLSQMYQEIFLGQNLGFTDEKLQAFFNRNKKIFAADSCKELNDCRDAVAKKIYLSENAEAAKNYVEAQKLIVTAPSLNLGFVETQDSAEAKNVEKTFREKLSLFALPHFQQEDFSASSREGILKNDTIFQLLFGKDSIAVDDFRSVRIGDKFIVMKVFLRRAPELKATDNLDSILRNRFADEYAEKLVNNSEKNLLEKFAIRFVDFSKEEVQKYFESHKKSADEIWNDSLAEKVQWAIWQDAEYPLDSMTVLVTSNDKPILFEKDVKQMRSEMPPRFRLEYGRRRSASVLLNWKLQATAAREVGLDKSPMTAKLRNSIKLRFYRSALLDHLGDTGYLISEDTLKAIFDRIGSKIYPEKKFESVRGKMGIIAHTPDNIFRYEFYKRYPNSTVTDLDSMKVAVFLSAMNDLTRNWFENFRRDLYQKYPVKILDSAFLPRRDLFSTSDLIAFADSIHQAHNLNGAYLNWVRVISLGENNDSILSRAVYELAIIDFENARYKDSDAELAAYLRVWPNGEKAEKVLFSRAFQARENLKEDSLALALFQEFKTKYPKSDLIESVDWLIKDIQSGGKLSEDLLKKIEEQE</sequence>
<keyword evidence="1" id="KW-0732">Signal</keyword>
<protein>
    <recommendedName>
        <fullName evidence="4">PPIC-type PPIASE domain-containing protein</fullName>
    </recommendedName>
</protein>
<evidence type="ECO:0000313" key="2">
    <source>
        <dbReference type="EMBL" id="PWL03219.1"/>
    </source>
</evidence>
<dbReference type="Proteomes" id="UP000245523">
    <property type="component" value="Unassembled WGS sequence"/>
</dbReference>
<dbReference type="PROSITE" id="PS51257">
    <property type="entry name" value="PROKAR_LIPOPROTEIN"/>
    <property type="match status" value="1"/>
</dbReference>
<reference evidence="2 3" key="1">
    <citation type="submission" date="2018-05" db="EMBL/GenBank/DDBJ databases">
        <title>Animal gut microbial communities from fecal samples from Wisconsin, USA.</title>
        <authorList>
            <person name="Neumann A."/>
        </authorList>
    </citation>
    <scope>NUCLEOTIDE SEQUENCE [LARGE SCALE GENOMIC DNA]</scope>
    <source>
        <strain evidence="2 3">UWS4</strain>
    </source>
</reference>
<evidence type="ECO:0008006" key="4">
    <source>
        <dbReference type="Google" id="ProtNLM"/>
    </source>
</evidence>
<dbReference type="RefSeq" id="WP_106197758.1">
    <property type="nucleotide sequence ID" value="NZ_QGHD01000008.1"/>
</dbReference>
<comment type="caution">
    <text evidence="2">The sequence shown here is derived from an EMBL/GenBank/DDBJ whole genome shotgun (WGS) entry which is preliminary data.</text>
</comment>
<evidence type="ECO:0000256" key="1">
    <source>
        <dbReference type="SAM" id="SignalP"/>
    </source>
</evidence>
<dbReference type="InterPro" id="IPR011990">
    <property type="entry name" value="TPR-like_helical_dom_sf"/>
</dbReference>
<feature type="chain" id="PRO_5046797694" description="PPIC-type PPIASE domain-containing protein" evidence="1">
    <location>
        <begin position="21"/>
        <end position="682"/>
    </location>
</feature>
<organism evidence="2 3">
    <name type="scientific">Hallerella porci</name>
    <dbReference type="NCBI Taxonomy" id="1945871"/>
    <lineage>
        <taxon>Bacteria</taxon>
        <taxon>Pseudomonadati</taxon>
        <taxon>Fibrobacterota</taxon>
        <taxon>Fibrobacteria</taxon>
        <taxon>Fibrobacterales</taxon>
        <taxon>Fibrobacteraceae</taxon>
        <taxon>Hallerella</taxon>
    </lineage>
</organism>
<gene>
    <name evidence="2" type="ORF">B0H50_10862</name>
</gene>
<dbReference type="Gene3D" id="1.25.40.10">
    <property type="entry name" value="Tetratricopeptide repeat domain"/>
    <property type="match status" value="1"/>
</dbReference>